<dbReference type="GO" id="GO:0006508">
    <property type="term" value="P:proteolysis"/>
    <property type="evidence" value="ECO:0007669"/>
    <property type="project" value="UniProtKB-KW"/>
</dbReference>
<keyword evidence="2" id="KW-0645">Protease</keyword>
<dbReference type="AlphaFoldDB" id="A0A5C5WJE3"/>
<protein>
    <submittedName>
        <fullName evidence="7">Peptidase family M54</fullName>
    </submittedName>
</protein>
<comment type="cofactor">
    <cofactor evidence="1">
        <name>Zn(2+)</name>
        <dbReference type="ChEBI" id="CHEBI:29105"/>
    </cofactor>
</comment>
<keyword evidence="6" id="KW-0482">Metalloprotease</keyword>
<organism evidence="7 8">
    <name type="scientific">Rubripirellula amarantea</name>
    <dbReference type="NCBI Taxonomy" id="2527999"/>
    <lineage>
        <taxon>Bacteria</taxon>
        <taxon>Pseudomonadati</taxon>
        <taxon>Planctomycetota</taxon>
        <taxon>Planctomycetia</taxon>
        <taxon>Pirellulales</taxon>
        <taxon>Pirellulaceae</taxon>
        <taxon>Rubripirellula</taxon>
    </lineage>
</organism>
<evidence type="ECO:0000313" key="7">
    <source>
        <dbReference type="EMBL" id="TWT50677.1"/>
    </source>
</evidence>
<accession>A0A5C5WJE3</accession>
<proteinExistence type="predicted"/>
<keyword evidence="3" id="KW-0479">Metal-binding</keyword>
<gene>
    <name evidence="7" type="ORF">Pla22_34200</name>
</gene>
<dbReference type="InterPro" id="IPR024079">
    <property type="entry name" value="MetalloPept_cat_dom_sf"/>
</dbReference>
<dbReference type="Proteomes" id="UP000316598">
    <property type="component" value="Unassembled WGS sequence"/>
</dbReference>
<evidence type="ECO:0000256" key="2">
    <source>
        <dbReference type="ARBA" id="ARBA00022670"/>
    </source>
</evidence>
<sequence length="330" mass="37390">MNRTQRMFLLSVMLVAAIAASLLLRSNGHSDDGTSFRPPSAVERSEAVGNLGSLAESLQIAFDPRDQSFAPIPKPGLSDWLANQQELGQTFQQYVRSHPNRPNARRQTIYLQPIGDIDSQDGPSLDQLVLYAESFFSLPVKLLPAVADDRLPFTERLNAGNRQILSTDILRWLESRVPDDAFCLLAVTMVDLYPDDQWNFVFGQASLTNRVGVYSFVRYRPDATHQEKRGGSQSLMLRRSCKVLSHETGHMFGLKHCVYFRCLMNGSNHLDEADAQPNHLCPVCLRKLQWACKFDVADRYSTLKRFAETAQWEDEALWLQRRCASIDPAR</sequence>
<dbReference type="OrthoDB" id="269208at2"/>
<dbReference type="PANTHER" id="PTHR15910:SF1">
    <property type="entry name" value="ARCHAEMETZINCIN-2"/>
    <property type="match status" value="1"/>
</dbReference>
<dbReference type="SUPFAM" id="SSF55486">
    <property type="entry name" value="Metalloproteases ('zincins'), catalytic domain"/>
    <property type="match status" value="1"/>
</dbReference>
<dbReference type="RefSeq" id="WP_146515863.1">
    <property type="nucleotide sequence ID" value="NZ_SJPI01000002.1"/>
</dbReference>
<keyword evidence="4" id="KW-0378">Hydrolase</keyword>
<keyword evidence="8" id="KW-1185">Reference proteome</keyword>
<keyword evidence="5" id="KW-0862">Zinc</keyword>
<reference evidence="7 8" key="1">
    <citation type="submission" date="2019-02" db="EMBL/GenBank/DDBJ databases">
        <title>Deep-cultivation of Planctomycetes and their phenomic and genomic characterization uncovers novel biology.</title>
        <authorList>
            <person name="Wiegand S."/>
            <person name="Jogler M."/>
            <person name="Boedeker C."/>
            <person name="Pinto D."/>
            <person name="Vollmers J."/>
            <person name="Rivas-Marin E."/>
            <person name="Kohn T."/>
            <person name="Peeters S.H."/>
            <person name="Heuer A."/>
            <person name="Rast P."/>
            <person name="Oberbeckmann S."/>
            <person name="Bunk B."/>
            <person name="Jeske O."/>
            <person name="Meyerdierks A."/>
            <person name="Storesund J.E."/>
            <person name="Kallscheuer N."/>
            <person name="Luecker S."/>
            <person name="Lage O.M."/>
            <person name="Pohl T."/>
            <person name="Merkel B.J."/>
            <person name="Hornburger P."/>
            <person name="Mueller R.-W."/>
            <person name="Bruemmer F."/>
            <person name="Labrenz M."/>
            <person name="Spormann A.M."/>
            <person name="Op Den Camp H."/>
            <person name="Overmann J."/>
            <person name="Amann R."/>
            <person name="Jetten M.S.M."/>
            <person name="Mascher T."/>
            <person name="Medema M.H."/>
            <person name="Devos D.P."/>
            <person name="Kaster A.-K."/>
            <person name="Ovreas L."/>
            <person name="Rohde M."/>
            <person name="Galperin M.Y."/>
            <person name="Jogler C."/>
        </authorList>
    </citation>
    <scope>NUCLEOTIDE SEQUENCE [LARGE SCALE GENOMIC DNA]</scope>
    <source>
        <strain evidence="7 8">Pla22</strain>
    </source>
</reference>
<evidence type="ECO:0000256" key="3">
    <source>
        <dbReference type="ARBA" id="ARBA00022723"/>
    </source>
</evidence>
<dbReference type="GO" id="GO:0008237">
    <property type="term" value="F:metallopeptidase activity"/>
    <property type="evidence" value="ECO:0007669"/>
    <property type="project" value="UniProtKB-KW"/>
</dbReference>
<dbReference type="GO" id="GO:0046872">
    <property type="term" value="F:metal ion binding"/>
    <property type="evidence" value="ECO:0007669"/>
    <property type="project" value="UniProtKB-KW"/>
</dbReference>
<evidence type="ECO:0000256" key="5">
    <source>
        <dbReference type="ARBA" id="ARBA00022833"/>
    </source>
</evidence>
<name>A0A5C5WJE3_9BACT</name>
<dbReference type="Gene3D" id="3.40.390.10">
    <property type="entry name" value="Collagenase (Catalytic Domain)"/>
    <property type="match status" value="1"/>
</dbReference>
<dbReference type="PANTHER" id="PTHR15910">
    <property type="entry name" value="ARCHAEMETZINCIN"/>
    <property type="match status" value="1"/>
</dbReference>
<evidence type="ECO:0000313" key="8">
    <source>
        <dbReference type="Proteomes" id="UP000316598"/>
    </source>
</evidence>
<evidence type="ECO:0000256" key="6">
    <source>
        <dbReference type="ARBA" id="ARBA00023049"/>
    </source>
</evidence>
<evidence type="ECO:0000256" key="4">
    <source>
        <dbReference type="ARBA" id="ARBA00022801"/>
    </source>
</evidence>
<comment type="caution">
    <text evidence="7">The sequence shown here is derived from an EMBL/GenBank/DDBJ whole genome shotgun (WGS) entry which is preliminary data.</text>
</comment>
<dbReference type="EMBL" id="SJPI01000002">
    <property type="protein sequence ID" value="TWT50677.1"/>
    <property type="molecule type" value="Genomic_DNA"/>
</dbReference>
<dbReference type="Pfam" id="PF07998">
    <property type="entry name" value="Peptidase_M54"/>
    <property type="match status" value="1"/>
</dbReference>
<dbReference type="InterPro" id="IPR012962">
    <property type="entry name" value="Pept_M54_archaemetzincn"/>
</dbReference>
<dbReference type="CDD" id="cd11375">
    <property type="entry name" value="Peptidase_M54"/>
    <property type="match status" value="1"/>
</dbReference>
<evidence type="ECO:0000256" key="1">
    <source>
        <dbReference type="ARBA" id="ARBA00001947"/>
    </source>
</evidence>